<keyword evidence="3 5" id="KW-1133">Transmembrane helix</keyword>
<keyword evidence="8" id="KW-1185">Reference proteome</keyword>
<dbReference type="AlphaFoldDB" id="M2YAU1"/>
<dbReference type="InterPro" id="IPR002810">
    <property type="entry name" value="NfeD-like_C"/>
</dbReference>
<comment type="subcellular location">
    <subcellularLocation>
        <location evidence="1">Membrane</location>
        <topology evidence="1">Multi-pass membrane protein</topology>
    </subcellularLocation>
</comment>
<dbReference type="Pfam" id="PF01957">
    <property type="entry name" value="NfeD"/>
    <property type="match status" value="1"/>
</dbReference>
<dbReference type="GO" id="GO:0005886">
    <property type="term" value="C:plasma membrane"/>
    <property type="evidence" value="ECO:0007669"/>
    <property type="project" value="TreeGrafter"/>
</dbReference>
<evidence type="ECO:0000256" key="1">
    <source>
        <dbReference type="ARBA" id="ARBA00004141"/>
    </source>
</evidence>
<evidence type="ECO:0000256" key="5">
    <source>
        <dbReference type="SAM" id="Phobius"/>
    </source>
</evidence>
<dbReference type="InterPro" id="IPR052165">
    <property type="entry name" value="Membrane_assoc_protease"/>
</dbReference>
<keyword evidence="7" id="KW-0378">Hydrolase</keyword>
<protein>
    <submittedName>
        <fullName evidence="7">Activity regulator of membrane protease YbbK</fullName>
    </submittedName>
</protein>
<feature type="transmembrane region" description="Helical" evidence="5">
    <location>
        <begin position="12"/>
        <end position="41"/>
    </location>
</feature>
<proteinExistence type="predicted"/>
<evidence type="ECO:0000256" key="2">
    <source>
        <dbReference type="ARBA" id="ARBA00022692"/>
    </source>
</evidence>
<dbReference type="Proteomes" id="UP000009877">
    <property type="component" value="Unassembled WGS sequence"/>
</dbReference>
<keyword evidence="2 5" id="KW-0812">Transmembrane</keyword>
<dbReference type="PANTHER" id="PTHR33507">
    <property type="entry name" value="INNER MEMBRANE PROTEIN YBBJ"/>
    <property type="match status" value="1"/>
</dbReference>
<evidence type="ECO:0000313" key="8">
    <source>
        <dbReference type="Proteomes" id="UP000009877"/>
    </source>
</evidence>
<reference evidence="7 8" key="1">
    <citation type="journal article" date="2014" name="Genome Announc.">
        <title>Draft Genome Sequence of Kocuria palustris PEL.</title>
        <authorList>
            <person name="Sharma G."/>
            <person name="Khatri I."/>
            <person name="Subramanian S."/>
        </authorList>
    </citation>
    <scope>NUCLEOTIDE SEQUENCE [LARGE SCALE GENOMIC DNA]</scope>
    <source>
        <strain evidence="7 8">PEL</strain>
    </source>
</reference>
<dbReference type="InterPro" id="IPR012340">
    <property type="entry name" value="NA-bd_OB-fold"/>
</dbReference>
<name>M2YAU1_9MICC</name>
<dbReference type="Gene3D" id="2.40.50.140">
    <property type="entry name" value="Nucleic acid-binding proteins"/>
    <property type="match status" value="1"/>
</dbReference>
<organism evidence="7 8">
    <name type="scientific">Kocuria palustris PEL</name>
    <dbReference type="NCBI Taxonomy" id="1236550"/>
    <lineage>
        <taxon>Bacteria</taxon>
        <taxon>Bacillati</taxon>
        <taxon>Actinomycetota</taxon>
        <taxon>Actinomycetes</taxon>
        <taxon>Micrococcales</taxon>
        <taxon>Micrococcaceae</taxon>
        <taxon>Kocuria</taxon>
    </lineage>
</organism>
<gene>
    <name evidence="7" type="ORF">C884_01477</name>
</gene>
<dbReference type="PANTHER" id="PTHR33507:SF3">
    <property type="entry name" value="INNER MEMBRANE PROTEIN YBBJ"/>
    <property type="match status" value="1"/>
</dbReference>
<feature type="domain" description="NfeD-like C-terminal" evidence="6">
    <location>
        <begin position="90"/>
        <end position="147"/>
    </location>
</feature>
<keyword evidence="4 5" id="KW-0472">Membrane</keyword>
<dbReference type="SUPFAM" id="SSF141322">
    <property type="entry name" value="NfeD domain-like"/>
    <property type="match status" value="1"/>
</dbReference>
<dbReference type="EMBL" id="ANHZ02000028">
    <property type="protein sequence ID" value="EME35590.1"/>
    <property type="molecule type" value="Genomic_DNA"/>
</dbReference>
<keyword evidence="7" id="KW-0645">Protease</keyword>
<evidence type="ECO:0000313" key="7">
    <source>
        <dbReference type="EMBL" id="EME35590.1"/>
    </source>
</evidence>
<accession>M2YAU1</accession>
<feature type="transmembrane region" description="Helical" evidence="5">
    <location>
        <begin position="47"/>
        <end position="70"/>
    </location>
</feature>
<evidence type="ECO:0000256" key="4">
    <source>
        <dbReference type="ARBA" id="ARBA00023136"/>
    </source>
</evidence>
<sequence length="159" mass="16702">MLEMLADSGWIVWLILAAVLIVIEILSLDLTFLMLGVGALASAGASALGGGVVIQVLVFVAVSLLLLFLVRPRILARLHRGPGRDGLSNADRLPGSECTVLEPVTSATGLVRLHGDVWTARTSGPEIPVGETAYVHRVDGATVRVERSAPAIDPAVHRA</sequence>
<dbReference type="STRING" id="71999.KPaMU14_06400"/>
<dbReference type="GO" id="GO:0008233">
    <property type="term" value="F:peptidase activity"/>
    <property type="evidence" value="ECO:0007669"/>
    <property type="project" value="UniProtKB-KW"/>
</dbReference>
<evidence type="ECO:0000256" key="3">
    <source>
        <dbReference type="ARBA" id="ARBA00022989"/>
    </source>
</evidence>
<dbReference type="RefSeq" id="WP_006215705.1">
    <property type="nucleotide sequence ID" value="NZ_ANHZ02000028.1"/>
</dbReference>
<dbReference type="GO" id="GO:0006508">
    <property type="term" value="P:proteolysis"/>
    <property type="evidence" value="ECO:0007669"/>
    <property type="project" value="UniProtKB-KW"/>
</dbReference>
<comment type="caution">
    <text evidence="7">The sequence shown here is derived from an EMBL/GenBank/DDBJ whole genome shotgun (WGS) entry which is preliminary data.</text>
</comment>
<evidence type="ECO:0000259" key="6">
    <source>
        <dbReference type="Pfam" id="PF01957"/>
    </source>
</evidence>